<proteinExistence type="predicted"/>
<dbReference type="Proteomes" id="UP000054248">
    <property type="component" value="Unassembled WGS sequence"/>
</dbReference>
<name>A0A0C3LVJ1_9AGAM</name>
<dbReference type="OrthoDB" id="2322499at2759"/>
<dbReference type="AlphaFoldDB" id="A0A0C3LVJ1"/>
<organism evidence="2 3">
    <name type="scientific">Tulasnella calospora MUT 4182</name>
    <dbReference type="NCBI Taxonomy" id="1051891"/>
    <lineage>
        <taxon>Eukaryota</taxon>
        <taxon>Fungi</taxon>
        <taxon>Dikarya</taxon>
        <taxon>Basidiomycota</taxon>
        <taxon>Agaricomycotina</taxon>
        <taxon>Agaricomycetes</taxon>
        <taxon>Cantharellales</taxon>
        <taxon>Tulasnellaceae</taxon>
        <taxon>Tulasnella</taxon>
    </lineage>
</organism>
<evidence type="ECO:0000313" key="2">
    <source>
        <dbReference type="EMBL" id="KIO25387.1"/>
    </source>
</evidence>
<feature type="compositionally biased region" description="Low complexity" evidence="1">
    <location>
        <begin position="10"/>
        <end position="24"/>
    </location>
</feature>
<protein>
    <submittedName>
        <fullName evidence="2">Uncharacterized protein</fullName>
    </submittedName>
</protein>
<gene>
    <name evidence="2" type="ORF">M407DRAFT_8435</name>
</gene>
<evidence type="ECO:0000256" key="1">
    <source>
        <dbReference type="SAM" id="MobiDB-lite"/>
    </source>
</evidence>
<dbReference type="EMBL" id="KN823043">
    <property type="protein sequence ID" value="KIO25387.1"/>
    <property type="molecule type" value="Genomic_DNA"/>
</dbReference>
<reference evidence="2 3" key="1">
    <citation type="submission" date="2014-04" db="EMBL/GenBank/DDBJ databases">
        <authorList>
            <consortium name="DOE Joint Genome Institute"/>
            <person name="Kuo A."/>
            <person name="Girlanda M."/>
            <person name="Perotto S."/>
            <person name="Kohler A."/>
            <person name="Nagy L.G."/>
            <person name="Floudas D."/>
            <person name="Copeland A."/>
            <person name="Barry K.W."/>
            <person name="Cichocki N."/>
            <person name="Veneault-Fourrey C."/>
            <person name="LaButti K."/>
            <person name="Lindquist E.A."/>
            <person name="Lipzen A."/>
            <person name="Lundell T."/>
            <person name="Morin E."/>
            <person name="Murat C."/>
            <person name="Sun H."/>
            <person name="Tunlid A."/>
            <person name="Henrissat B."/>
            <person name="Grigoriev I.V."/>
            <person name="Hibbett D.S."/>
            <person name="Martin F."/>
            <person name="Nordberg H.P."/>
            <person name="Cantor M.N."/>
            <person name="Hua S.X."/>
        </authorList>
    </citation>
    <scope>NUCLEOTIDE SEQUENCE [LARGE SCALE GENOMIC DNA]</scope>
    <source>
        <strain evidence="2 3">MUT 4182</strain>
    </source>
</reference>
<evidence type="ECO:0000313" key="3">
    <source>
        <dbReference type="Proteomes" id="UP000054248"/>
    </source>
</evidence>
<keyword evidence="3" id="KW-1185">Reference proteome</keyword>
<reference evidence="3" key="2">
    <citation type="submission" date="2015-01" db="EMBL/GenBank/DDBJ databases">
        <title>Evolutionary Origins and Diversification of the Mycorrhizal Mutualists.</title>
        <authorList>
            <consortium name="DOE Joint Genome Institute"/>
            <consortium name="Mycorrhizal Genomics Consortium"/>
            <person name="Kohler A."/>
            <person name="Kuo A."/>
            <person name="Nagy L.G."/>
            <person name="Floudas D."/>
            <person name="Copeland A."/>
            <person name="Barry K.W."/>
            <person name="Cichocki N."/>
            <person name="Veneault-Fourrey C."/>
            <person name="LaButti K."/>
            <person name="Lindquist E.A."/>
            <person name="Lipzen A."/>
            <person name="Lundell T."/>
            <person name="Morin E."/>
            <person name="Murat C."/>
            <person name="Riley R."/>
            <person name="Ohm R."/>
            <person name="Sun H."/>
            <person name="Tunlid A."/>
            <person name="Henrissat B."/>
            <person name="Grigoriev I.V."/>
            <person name="Hibbett D.S."/>
            <person name="Martin F."/>
        </authorList>
    </citation>
    <scope>NUCLEOTIDE SEQUENCE [LARGE SCALE GENOMIC DNA]</scope>
    <source>
        <strain evidence="3">MUT 4182</strain>
    </source>
</reference>
<accession>A0A0C3LVJ1</accession>
<feature type="region of interest" description="Disordered" evidence="1">
    <location>
        <begin position="1"/>
        <end position="40"/>
    </location>
</feature>
<sequence length="516" mass="58212">MAESAVQNDTNGSPTSSKGTTTPGAYILTTPHGDTYSPRHVKNAHVHTSSMQNSSNLGFKADVARASSPLTKKSKTDHNSQAKRYGPPSTWAKLSVGLKLAHKLMLPWRLFKIFAYLEGDSLMAVWRTLPEFYQVFYHPGGVKLWGEVRLVTRSEFVEKYGHLFGRKRAAFEEIGWHNPVDMPGLEFIPMATNFIEASPEQRSHFVASRQLADAAAKWVQQLEQEHPTKSEAWIDREVQILISNTRGARKVLSDYAPKLQEHGSVDVDHLRIKREKRTERLSAMLENYPAPTPASLQVPPYHDLENVADAMIGIFPISVFLKVCANVDLHTIAAIEKVSKLVLNVLRSRAADPTWRAIKASLGLNSCFDHWPERAFLAYAIRRRCFVDHSGYILDAQILTPCDWHSVIEIGKNTKDLPKNVIKCMTYVQSGPFVSSGWVNTSKKATKLYPRTYVTSLTRWMKELPATVTTCVPEGLIVKHIASYVDPFIKVAKICETWQKHRDPRNVRLMDRQGQA</sequence>
<dbReference type="HOGENOM" id="CLU_528057_0_0_1"/>